<dbReference type="EMBL" id="MU970266">
    <property type="protein sequence ID" value="KAK9318919.1"/>
    <property type="molecule type" value="Genomic_DNA"/>
</dbReference>
<name>A0ACC3TCM6_9ASCO</name>
<comment type="caution">
    <text evidence="1">The sequence shown here is derived from an EMBL/GenBank/DDBJ whole genome shotgun (WGS) entry which is preliminary data.</text>
</comment>
<sequence length="262" mass="27914">MCIIYILGPRSRISLYRDLRPLLACSTRENCCTMTASTDPIVSALESFSTCDVSDALLKLNHPNGGFVAGPTLWSPERQAGDSKVVGPAYTVQYVPLSDTVSPKQASHYIDLIPAGAVVFISSPKTVNAVYGGLMSTRAQASGAVGTVVDGRVRDLQEHRALGFPVFARDVGTASPYEVARVSGINVPLQVRNEGQDITVNPGDYIIADLNGVVCLPVELAEQAIALIAPQVYADGRITEDIKGGMLFIEASKKHRAALKKA</sequence>
<dbReference type="Proteomes" id="UP001489719">
    <property type="component" value="Unassembled WGS sequence"/>
</dbReference>
<reference evidence="2" key="1">
    <citation type="journal article" date="2024" name="Front. Bioeng. Biotechnol.">
        <title>Genome-scale model development and genomic sequencing of the oleaginous clade Lipomyces.</title>
        <authorList>
            <person name="Czajka J.J."/>
            <person name="Han Y."/>
            <person name="Kim J."/>
            <person name="Mondo S.J."/>
            <person name="Hofstad B.A."/>
            <person name="Robles A."/>
            <person name="Haridas S."/>
            <person name="Riley R."/>
            <person name="LaButti K."/>
            <person name="Pangilinan J."/>
            <person name="Andreopoulos W."/>
            <person name="Lipzen A."/>
            <person name="Yan J."/>
            <person name="Wang M."/>
            <person name="Ng V."/>
            <person name="Grigoriev I.V."/>
            <person name="Spatafora J.W."/>
            <person name="Magnuson J.K."/>
            <person name="Baker S.E."/>
            <person name="Pomraning K.R."/>
        </authorList>
    </citation>
    <scope>NUCLEOTIDE SEQUENCE [LARGE SCALE GENOMIC DNA]</scope>
    <source>
        <strain evidence="2">CBS 10300</strain>
    </source>
</reference>
<organism evidence="1 2">
    <name type="scientific">Lipomyces orientalis</name>
    <dbReference type="NCBI Taxonomy" id="1233043"/>
    <lineage>
        <taxon>Eukaryota</taxon>
        <taxon>Fungi</taxon>
        <taxon>Dikarya</taxon>
        <taxon>Ascomycota</taxon>
        <taxon>Saccharomycotina</taxon>
        <taxon>Lipomycetes</taxon>
        <taxon>Lipomycetales</taxon>
        <taxon>Lipomycetaceae</taxon>
        <taxon>Lipomyces</taxon>
    </lineage>
</organism>
<protein>
    <submittedName>
        <fullName evidence="1">RraA-like protein</fullName>
    </submittedName>
</protein>
<keyword evidence="2" id="KW-1185">Reference proteome</keyword>
<proteinExistence type="predicted"/>
<accession>A0ACC3TCM6</accession>
<gene>
    <name evidence="1" type="ORF">V1517DRAFT_334230</name>
</gene>
<evidence type="ECO:0000313" key="2">
    <source>
        <dbReference type="Proteomes" id="UP001489719"/>
    </source>
</evidence>
<evidence type="ECO:0000313" key="1">
    <source>
        <dbReference type="EMBL" id="KAK9318919.1"/>
    </source>
</evidence>